<dbReference type="EMBL" id="PSNW01000003">
    <property type="protein sequence ID" value="PPE74590.1"/>
    <property type="molecule type" value="Genomic_DNA"/>
</dbReference>
<protein>
    <submittedName>
        <fullName evidence="1">Uncharacterized protein</fullName>
    </submittedName>
</protein>
<reference evidence="1 2" key="1">
    <citation type="submission" date="2018-02" db="EMBL/GenBank/DDBJ databases">
        <title>Genome sequencing of Solimonas sp. HR-BB.</title>
        <authorList>
            <person name="Lee Y."/>
            <person name="Jeon C.O."/>
        </authorList>
    </citation>
    <scope>NUCLEOTIDE SEQUENCE [LARGE SCALE GENOMIC DNA]</scope>
    <source>
        <strain evidence="1 2">HR-BB</strain>
    </source>
</reference>
<dbReference type="Proteomes" id="UP000238220">
    <property type="component" value="Unassembled WGS sequence"/>
</dbReference>
<dbReference type="InterPro" id="IPR056209">
    <property type="entry name" value="SU10_adaptor"/>
</dbReference>
<evidence type="ECO:0000313" key="1">
    <source>
        <dbReference type="EMBL" id="PPE74590.1"/>
    </source>
</evidence>
<accession>A0A2S5THY3</accession>
<proteinExistence type="predicted"/>
<gene>
    <name evidence="1" type="ORF">C3942_07455</name>
</gene>
<dbReference type="RefSeq" id="WP_104229748.1">
    <property type="nucleotide sequence ID" value="NZ_PSNW01000003.1"/>
</dbReference>
<sequence length="221" mass="24069">MGTIACSRVLQRAARTLFDETGVRWSPTELLDYLNAGISAIVAAKPDVAATAEAFELVPGTRQDLPADFVQFLGLVRNLGADGQTPGRAIRQVERNELDHSYPDWHGSSGDAVLHYCHDKRLPRLFYVFPAAEGWVELQGVKALPAVTDAAQTLPLDDLYENPLHNWVVAYAYAKSSKSGDMNRSGAYMTLFANALGLKSQLQFSFAPTDPDVAARTGEDA</sequence>
<organism evidence="1 2">
    <name type="scientific">Solimonas fluminis</name>
    <dbReference type="NCBI Taxonomy" id="2086571"/>
    <lineage>
        <taxon>Bacteria</taxon>
        <taxon>Pseudomonadati</taxon>
        <taxon>Pseudomonadota</taxon>
        <taxon>Gammaproteobacteria</taxon>
        <taxon>Nevskiales</taxon>
        <taxon>Nevskiaceae</taxon>
        <taxon>Solimonas</taxon>
    </lineage>
</organism>
<comment type="caution">
    <text evidence="1">The sequence shown here is derived from an EMBL/GenBank/DDBJ whole genome shotgun (WGS) entry which is preliminary data.</text>
</comment>
<dbReference type="AlphaFoldDB" id="A0A2S5THY3"/>
<evidence type="ECO:0000313" key="2">
    <source>
        <dbReference type="Proteomes" id="UP000238220"/>
    </source>
</evidence>
<dbReference type="Pfam" id="PF24175">
    <property type="entry name" value="SU10_adaptor"/>
    <property type="match status" value="1"/>
</dbReference>
<name>A0A2S5THY3_9GAMM</name>
<keyword evidence="2" id="KW-1185">Reference proteome</keyword>
<dbReference type="OrthoDB" id="9132369at2"/>